<reference evidence="2" key="1">
    <citation type="journal article" date="2019" name="Int. J. Syst. Evol. Microbiol.">
        <title>The Global Catalogue of Microorganisms (GCM) 10K type strain sequencing project: providing services to taxonomists for standard genome sequencing and annotation.</title>
        <authorList>
            <consortium name="The Broad Institute Genomics Platform"/>
            <consortium name="The Broad Institute Genome Sequencing Center for Infectious Disease"/>
            <person name="Wu L."/>
            <person name="Ma J."/>
        </authorList>
    </citation>
    <scope>NUCLEOTIDE SEQUENCE [LARGE SCALE GENOMIC DNA]</scope>
    <source>
        <strain evidence="2">JCM 6921</strain>
    </source>
</reference>
<evidence type="ECO:0000313" key="2">
    <source>
        <dbReference type="Proteomes" id="UP001500058"/>
    </source>
</evidence>
<comment type="caution">
    <text evidence="1">The sequence shown here is derived from an EMBL/GenBank/DDBJ whole genome shotgun (WGS) entry which is preliminary data.</text>
</comment>
<protein>
    <recommendedName>
        <fullName evidence="3">Secreted protein</fullName>
    </recommendedName>
</protein>
<keyword evidence="2" id="KW-1185">Reference proteome</keyword>
<accession>A0ABP5VJI6</accession>
<sequence>MRLNTLRAPGVITFLATILLLSATSYSEERKEKRSHPVPESLCGTTVGAESLGSFMPPGERTHQSEEKGDASWFCAVSVDGEEIFRVSRKWWEPGWSARRFASAQAYVQPDHEAADGSYVYSGKGAVGAVRCTSEGKKWDLFIVAKATEKSAAGAEDMEKFITAYREEFLNTDPCAEV</sequence>
<evidence type="ECO:0000313" key="1">
    <source>
        <dbReference type="EMBL" id="GAA2401846.1"/>
    </source>
</evidence>
<proteinExistence type="predicted"/>
<dbReference type="Proteomes" id="UP001500058">
    <property type="component" value="Unassembled WGS sequence"/>
</dbReference>
<dbReference type="EMBL" id="BAAATJ010000013">
    <property type="protein sequence ID" value="GAA2401846.1"/>
    <property type="molecule type" value="Genomic_DNA"/>
</dbReference>
<organism evidence="1 2">
    <name type="scientific">Streptomyces glaucosporus</name>
    <dbReference type="NCBI Taxonomy" id="284044"/>
    <lineage>
        <taxon>Bacteria</taxon>
        <taxon>Bacillati</taxon>
        <taxon>Actinomycetota</taxon>
        <taxon>Actinomycetes</taxon>
        <taxon>Kitasatosporales</taxon>
        <taxon>Streptomycetaceae</taxon>
        <taxon>Streptomyces</taxon>
    </lineage>
</organism>
<evidence type="ECO:0008006" key="3">
    <source>
        <dbReference type="Google" id="ProtNLM"/>
    </source>
</evidence>
<name>A0ABP5VJI6_9ACTN</name>
<dbReference type="RefSeq" id="WP_344631605.1">
    <property type="nucleotide sequence ID" value="NZ_BAAATJ010000013.1"/>
</dbReference>
<gene>
    <name evidence="1" type="ORF">GCM10010420_31060</name>
</gene>